<protein>
    <submittedName>
        <fullName evidence="2">11182_t:CDS:1</fullName>
    </submittedName>
</protein>
<sequence>MSFLNSGDGSEHKWQGINQEYERTELSLAQVKERDLRDLRQEAKQLQNNDEANNILLRDFVLNVHYLQQNHNQLTWKQRLNILSYIGEAISQLHHENSIHRDLHSGNILYAKFNDVWVISDFGFCGPADKPLGSIYGNLPYIAPEVIFGKGYTFESDIYSIGMLMWEISSGKQPFVGLEHNYDLVMKIMNGMRPKIVPGTPLEYANLMTQCWDADPLKRSDIDTLNDKIAEILVPPISIFLITEYEIDEEDELSTDLRKYLQQYHNRLTWKERLDIIMVVIVAIRHLHDEGAIHRDLHSGNILYKQYSNSWYISDFGFCGPADMPLQRIIELIEQCWDADPSKRPNIDTLDNKVAEIRKSYYQNDTTSIDEYPNESNTSSSSIYVSSKKFKDVPTIYKSKNKMKKKYSDSFSSLFSEAKKYVSDINFRKHTSKFDFRNITRTFFK</sequence>
<dbReference type="Pfam" id="PF00069">
    <property type="entry name" value="Pkinase"/>
    <property type="match status" value="1"/>
</dbReference>
<feature type="domain" description="Protein kinase" evidence="1">
    <location>
        <begin position="1"/>
        <end position="241"/>
    </location>
</feature>
<dbReference type="InterPro" id="IPR051681">
    <property type="entry name" value="Ser/Thr_Kinases-Pseudokinases"/>
</dbReference>
<dbReference type="GO" id="GO:0004674">
    <property type="term" value="F:protein serine/threonine kinase activity"/>
    <property type="evidence" value="ECO:0007669"/>
    <property type="project" value="TreeGrafter"/>
</dbReference>
<organism evidence="2 3">
    <name type="scientific">Funneliformis geosporum</name>
    <dbReference type="NCBI Taxonomy" id="1117311"/>
    <lineage>
        <taxon>Eukaryota</taxon>
        <taxon>Fungi</taxon>
        <taxon>Fungi incertae sedis</taxon>
        <taxon>Mucoromycota</taxon>
        <taxon>Glomeromycotina</taxon>
        <taxon>Glomeromycetes</taxon>
        <taxon>Glomerales</taxon>
        <taxon>Glomeraceae</taxon>
        <taxon>Funneliformis</taxon>
    </lineage>
</organism>
<dbReference type="InterPro" id="IPR001245">
    <property type="entry name" value="Ser-Thr/Tyr_kinase_cat_dom"/>
</dbReference>
<dbReference type="PROSITE" id="PS50011">
    <property type="entry name" value="PROTEIN_KINASE_DOM"/>
    <property type="match status" value="1"/>
</dbReference>
<evidence type="ECO:0000313" key="2">
    <source>
        <dbReference type="EMBL" id="CAI2168675.1"/>
    </source>
</evidence>
<evidence type="ECO:0000259" key="1">
    <source>
        <dbReference type="PROSITE" id="PS50011"/>
    </source>
</evidence>
<dbReference type="PANTHER" id="PTHR44329">
    <property type="entry name" value="SERINE/THREONINE-PROTEIN KINASE TNNI3K-RELATED"/>
    <property type="match status" value="1"/>
</dbReference>
<keyword evidence="3" id="KW-1185">Reference proteome</keyword>
<dbReference type="SUPFAM" id="SSF56112">
    <property type="entry name" value="Protein kinase-like (PK-like)"/>
    <property type="match status" value="2"/>
</dbReference>
<name>A0A9W4SH30_9GLOM</name>
<dbReference type="Pfam" id="PF07714">
    <property type="entry name" value="PK_Tyr_Ser-Thr"/>
    <property type="match status" value="1"/>
</dbReference>
<dbReference type="AlphaFoldDB" id="A0A9W4SH30"/>
<dbReference type="GO" id="GO:0005524">
    <property type="term" value="F:ATP binding"/>
    <property type="evidence" value="ECO:0007669"/>
    <property type="project" value="InterPro"/>
</dbReference>
<proteinExistence type="predicted"/>
<dbReference type="Gene3D" id="1.10.510.10">
    <property type="entry name" value="Transferase(Phosphotransferase) domain 1"/>
    <property type="match status" value="2"/>
</dbReference>
<dbReference type="EMBL" id="CAMKVN010000509">
    <property type="protein sequence ID" value="CAI2168675.1"/>
    <property type="molecule type" value="Genomic_DNA"/>
</dbReference>
<reference evidence="2" key="1">
    <citation type="submission" date="2022-08" db="EMBL/GenBank/DDBJ databases">
        <authorList>
            <person name="Kallberg Y."/>
            <person name="Tangrot J."/>
            <person name="Rosling A."/>
        </authorList>
    </citation>
    <scope>NUCLEOTIDE SEQUENCE</scope>
    <source>
        <strain evidence="2">Wild A</strain>
    </source>
</reference>
<evidence type="ECO:0000313" key="3">
    <source>
        <dbReference type="Proteomes" id="UP001153678"/>
    </source>
</evidence>
<gene>
    <name evidence="2" type="ORF">FWILDA_LOCUS3699</name>
</gene>
<accession>A0A9W4SH30</accession>
<dbReference type="OrthoDB" id="4062651at2759"/>
<dbReference type="Proteomes" id="UP001153678">
    <property type="component" value="Unassembled WGS sequence"/>
</dbReference>
<dbReference type="InterPro" id="IPR011009">
    <property type="entry name" value="Kinase-like_dom_sf"/>
</dbReference>
<comment type="caution">
    <text evidence="2">The sequence shown here is derived from an EMBL/GenBank/DDBJ whole genome shotgun (WGS) entry which is preliminary data.</text>
</comment>
<dbReference type="InterPro" id="IPR000719">
    <property type="entry name" value="Prot_kinase_dom"/>
</dbReference>